<gene>
    <name evidence="1" type="ORF">U6A24_20500</name>
</gene>
<organism evidence="1 2">
    <name type="scientific">Aquimarina gracilis</name>
    <dbReference type="NCBI Taxonomy" id="874422"/>
    <lineage>
        <taxon>Bacteria</taxon>
        <taxon>Pseudomonadati</taxon>
        <taxon>Bacteroidota</taxon>
        <taxon>Flavobacteriia</taxon>
        <taxon>Flavobacteriales</taxon>
        <taxon>Flavobacteriaceae</taxon>
        <taxon>Aquimarina</taxon>
    </lineage>
</organism>
<protein>
    <submittedName>
        <fullName evidence="1">Uncharacterized protein</fullName>
    </submittedName>
</protein>
<comment type="caution">
    <text evidence="1">The sequence shown here is derived from an EMBL/GenBank/DDBJ whole genome shotgun (WGS) entry which is preliminary data.</text>
</comment>
<name>A0ABU6A1C9_9FLAO</name>
<dbReference type="Proteomes" id="UP001327027">
    <property type="component" value="Unassembled WGS sequence"/>
</dbReference>
<evidence type="ECO:0000313" key="1">
    <source>
        <dbReference type="EMBL" id="MEB3347870.1"/>
    </source>
</evidence>
<evidence type="ECO:0000313" key="2">
    <source>
        <dbReference type="Proteomes" id="UP001327027"/>
    </source>
</evidence>
<dbReference type="RefSeq" id="WP_324181889.1">
    <property type="nucleotide sequence ID" value="NZ_BAABAW010000011.1"/>
</dbReference>
<reference evidence="1 2" key="1">
    <citation type="journal article" date="2013" name="Int. J. Syst. Evol. Microbiol.">
        <title>Aquimarina gracilis sp. nov., isolated from the gut microflora of a mussel, Mytilus coruscus, and emended description of Aquimarina spongiae.</title>
        <authorList>
            <person name="Park S.C."/>
            <person name="Choe H.N."/>
            <person name="Baik K.S."/>
            <person name="Seong C.N."/>
        </authorList>
    </citation>
    <scope>NUCLEOTIDE SEQUENCE [LARGE SCALE GENOMIC DNA]</scope>
    <source>
        <strain evidence="1 2">PSC32</strain>
    </source>
</reference>
<accession>A0ABU6A1C9</accession>
<dbReference type="EMBL" id="JAYKLX010000010">
    <property type="protein sequence ID" value="MEB3347870.1"/>
    <property type="molecule type" value="Genomic_DNA"/>
</dbReference>
<sequence length="71" mass="8627">MTAKKETFFKNYLHNLPFFFRNHKTKELQISKDYKTTYSDKIPMYQSELVECKLPNKPISKLLTFDEQKDF</sequence>
<keyword evidence="2" id="KW-1185">Reference proteome</keyword>
<proteinExistence type="predicted"/>